<dbReference type="EMBL" id="VFRA01000001">
    <property type="protein sequence ID" value="TQO18504.1"/>
    <property type="molecule type" value="Genomic_DNA"/>
</dbReference>
<dbReference type="Proteomes" id="UP000316560">
    <property type="component" value="Unassembled WGS sequence"/>
</dbReference>
<comment type="caution">
    <text evidence="1">The sequence shown here is derived from an EMBL/GenBank/DDBJ whole genome shotgun (WGS) entry which is preliminary data.</text>
</comment>
<sequence>MSGEYRELNGDEIRELLGELLERLAARGVEVEVYIIGGAAMALHLGRQQLTPDVDGLFRPRDEVFAEATLMAEEKNLDPDWVNDRAVSFMAFDPAGDVEAKQIMLHGHPVTIASKRTLLAMKIAASRVKDHEDTSRLIVDLGITDAEEIVDLAFGVFGEDGMTLPNDRGEVRLMAEEAIRRANAYAARKEFLPDTPAQ</sequence>
<dbReference type="OrthoDB" id="3788807at2"/>
<accession>A0A8H2PWP0</accession>
<keyword evidence="2" id="KW-1185">Reference proteome</keyword>
<evidence type="ECO:0008006" key="3">
    <source>
        <dbReference type="Google" id="ProtNLM"/>
    </source>
</evidence>
<name>A0A8H2PWP0_9MICO</name>
<reference evidence="1 2" key="1">
    <citation type="submission" date="2019-06" db="EMBL/GenBank/DDBJ databases">
        <title>Sequencing the genomes of 1000 actinobacteria strains.</title>
        <authorList>
            <person name="Klenk H.-P."/>
        </authorList>
    </citation>
    <scope>NUCLEOTIDE SEQUENCE [LARGE SCALE GENOMIC DNA]</scope>
    <source>
        <strain evidence="1 2">DSM 21947</strain>
    </source>
</reference>
<dbReference type="RefSeq" id="WP_141989134.1">
    <property type="nucleotide sequence ID" value="NZ_VFRA01000001.1"/>
</dbReference>
<evidence type="ECO:0000313" key="1">
    <source>
        <dbReference type="EMBL" id="TQO18504.1"/>
    </source>
</evidence>
<proteinExistence type="predicted"/>
<dbReference type="AlphaFoldDB" id="A0A8H2PWP0"/>
<gene>
    <name evidence="1" type="ORF">FB472_0020</name>
</gene>
<evidence type="ECO:0000313" key="2">
    <source>
        <dbReference type="Proteomes" id="UP000316560"/>
    </source>
</evidence>
<organism evidence="1 2">
    <name type="scientific">Rhodoglobus vestalii</name>
    <dbReference type="NCBI Taxonomy" id="193384"/>
    <lineage>
        <taxon>Bacteria</taxon>
        <taxon>Bacillati</taxon>
        <taxon>Actinomycetota</taxon>
        <taxon>Actinomycetes</taxon>
        <taxon>Micrococcales</taxon>
        <taxon>Microbacteriaceae</taxon>
        <taxon>Rhodoglobus</taxon>
    </lineage>
</organism>
<protein>
    <recommendedName>
        <fullName evidence="3">Nucleotidyltransferase AbiEii toxin of type IV toxin-antitoxin system</fullName>
    </recommendedName>
</protein>